<sequence>DSHFYNKLTFSLGLQVRQWIADRVTVNSSPVSPSTSSPYPGPSPSSDWSTPRREKSSPLRGPSGKFVSPCAGGYSSSSSPPDQTTPQRSRGHADMAEQAKHEADIEHRTQSLKREGFWSMKRLTRLTEPPRCSGSRLTLLRSGGGKEGWPER</sequence>
<dbReference type="GeneTree" id="ENSGT00940000178941"/>
<feature type="compositionally biased region" description="Basic and acidic residues" evidence="1">
    <location>
        <begin position="91"/>
        <end position="114"/>
    </location>
</feature>
<evidence type="ECO:0000313" key="2">
    <source>
        <dbReference type="Ensembl" id="ENSLBEP00000012365.1"/>
    </source>
</evidence>
<dbReference type="Ensembl" id="ENSLBET00000013001.1">
    <property type="protein sequence ID" value="ENSLBEP00000012365.1"/>
    <property type="gene ID" value="ENSLBEG00000009503.1"/>
</dbReference>
<dbReference type="InParanoid" id="A0A3Q3LV66"/>
<reference evidence="2" key="1">
    <citation type="submission" date="2025-08" db="UniProtKB">
        <authorList>
            <consortium name="Ensembl"/>
        </authorList>
    </citation>
    <scope>IDENTIFICATION</scope>
</reference>
<keyword evidence="3" id="KW-1185">Reference proteome</keyword>
<feature type="region of interest" description="Disordered" evidence="1">
    <location>
        <begin position="26"/>
        <end position="114"/>
    </location>
</feature>
<evidence type="ECO:0000256" key="1">
    <source>
        <dbReference type="SAM" id="MobiDB-lite"/>
    </source>
</evidence>
<evidence type="ECO:0000313" key="3">
    <source>
        <dbReference type="Proteomes" id="UP000261660"/>
    </source>
</evidence>
<dbReference type="AlphaFoldDB" id="A0A3Q3LV66"/>
<proteinExistence type="predicted"/>
<feature type="region of interest" description="Disordered" evidence="1">
    <location>
        <begin position="128"/>
        <end position="152"/>
    </location>
</feature>
<reference evidence="2" key="2">
    <citation type="submission" date="2025-09" db="UniProtKB">
        <authorList>
            <consortium name="Ensembl"/>
        </authorList>
    </citation>
    <scope>IDENTIFICATION</scope>
</reference>
<feature type="compositionally biased region" description="Low complexity" evidence="1">
    <location>
        <begin position="131"/>
        <end position="141"/>
    </location>
</feature>
<feature type="compositionally biased region" description="Gly residues" evidence="1">
    <location>
        <begin position="142"/>
        <end position="152"/>
    </location>
</feature>
<accession>A0A3Q3LV66</accession>
<dbReference type="Proteomes" id="UP000261660">
    <property type="component" value="Unplaced"/>
</dbReference>
<name>A0A3Q3LV66_9LABR</name>
<feature type="compositionally biased region" description="Low complexity" evidence="1">
    <location>
        <begin position="28"/>
        <end position="49"/>
    </location>
</feature>
<protein>
    <submittedName>
        <fullName evidence="2">Uncharacterized protein</fullName>
    </submittedName>
</protein>
<dbReference type="STRING" id="56723.ENSLBEP00000012365"/>
<organism evidence="2 3">
    <name type="scientific">Labrus bergylta</name>
    <name type="common">ballan wrasse</name>
    <dbReference type="NCBI Taxonomy" id="56723"/>
    <lineage>
        <taxon>Eukaryota</taxon>
        <taxon>Metazoa</taxon>
        <taxon>Chordata</taxon>
        <taxon>Craniata</taxon>
        <taxon>Vertebrata</taxon>
        <taxon>Euteleostomi</taxon>
        <taxon>Actinopterygii</taxon>
        <taxon>Neopterygii</taxon>
        <taxon>Teleostei</taxon>
        <taxon>Neoteleostei</taxon>
        <taxon>Acanthomorphata</taxon>
        <taxon>Eupercaria</taxon>
        <taxon>Labriformes</taxon>
        <taxon>Labridae</taxon>
        <taxon>Labrus</taxon>
    </lineage>
</organism>